<dbReference type="InterPro" id="IPR001849">
    <property type="entry name" value="PH_domain"/>
</dbReference>
<evidence type="ECO:0000256" key="1">
    <source>
        <dbReference type="SAM" id="MobiDB-lite"/>
    </source>
</evidence>
<organism evidence="5">
    <name type="scientific">Salpingoeca rosetta (strain ATCC 50818 / BSB-021)</name>
    <dbReference type="NCBI Taxonomy" id="946362"/>
    <lineage>
        <taxon>Eukaryota</taxon>
        <taxon>Choanoflagellata</taxon>
        <taxon>Craspedida</taxon>
        <taxon>Salpingoecidae</taxon>
        <taxon>Salpingoeca</taxon>
    </lineage>
</organism>
<evidence type="ECO:0000313" key="5">
    <source>
        <dbReference type="Proteomes" id="UP000007799"/>
    </source>
</evidence>
<sequence length="412" mass="46278">MSGKDDDLFFVTNVQKAGILFKRPFLHVSGKWQRRFFVLKDGFMLYYAEKEAKTFAETGNFNIHPKGVIPLGGCLVNHTTETDKPYAISINHPDFGESNVIVATDTEESLKDWIDKIKECTRITYKNAQVGETMIKCLKAKSEVIEEQRKENQEKLEAETLALQEERELREQIEEQLRQLQAEKEAKEQEAMQLKEREAEQRQSAMEERAMSLEQDRKSTHQQLLDAQTQMQTIAHEMESASTTAEQLQVKLSEAQLERQRAEEQALRESEERLKLEKKLKLAEDALLRLDKALRDSGVKRSELVAADVKQLKSFFEDVLDDQFWDSQKSIIMESAVKARPEYQSFELRTAVDAKKKEVKARGGPRTMAQSTSSANSGDGSVGGGSGDGSVGGGNADGGDGDVVTAPAQPVE</sequence>
<dbReference type="GeneID" id="16075748"/>
<dbReference type="eggNOG" id="ENOG502QTF5">
    <property type="taxonomic scope" value="Eukaryota"/>
</dbReference>
<dbReference type="OMA" id="MNLHPKG"/>
<dbReference type="RefSeq" id="XP_004995168.1">
    <property type="nucleotide sequence ID" value="XM_004995111.1"/>
</dbReference>
<dbReference type="OrthoDB" id="185175at2759"/>
<protein>
    <recommendedName>
        <fullName evidence="6">PH domain-containing protein</fullName>
    </recommendedName>
</protein>
<dbReference type="SMART" id="SM00233">
    <property type="entry name" value="PH"/>
    <property type="match status" value="1"/>
</dbReference>
<proteinExistence type="predicted"/>
<feature type="domain" description="ANTAR" evidence="3">
    <location>
        <begin position="153"/>
        <end position="214"/>
    </location>
</feature>
<accession>F2U732</accession>
<evidence type="ECO:0000259" key="3">
    <source>
        <dbReference type="PROSITE" id="PS50921"/>
    </source>
</evidence>
<dbReference type="InterPro" id="IPR011993">
    <property type="entry name" value="PH-like_dom_sf"/>
</dbReference>
<dbReference type="InterPro" id="IPR005561">
    <property type="entry name" value="ANTAR"/>
</dbReference>
<dbReference type="InParanoid" id="F2U732"/>
<keyword evidence="5" id="KW-1185">Reference proteome</keyword>
<dbReference type="PROSITE" id="PS50003">
    <property type="entry name" value="PH_DOMAIN"/>
    <property type="match status" value="1"/>
</dbReference>
<feature type="compositionally biased region" description="Gly residues" evidence="1">
    <location>
        <begin position="380"/>
        <end position="398"/>
    </location>
</feature>
<gene>
    <name evidence="4" type="ORF">PTSG_04269</name>
</gene>
<dbReference type="GO" id="GO:0003723">
    <property type="term" value="F:RNA binding"/>
    <property type="evidence" value="ECO:0007669"/>
    <property type="project" value="InterPro"/>
</dbReference>
<dbReference type="Pfam" id="PF00169">
    <property type="entry name" value="PH"/>
    <property type="match status" value="1"/>
</dbReference>
<evidence type="ECO:0000313" key="4">
    <source>
        <dbReference type="EMBL" id="EGD83664.1"/>
    </source>
</evidence>
<feature type="region of interest" description="Disordered" evidence="1">
    <location>
        <begin position="184"/>
        <end position="222"/>
    </location>
</feature>
<dbReference type="Proteomes" id="UP000007799">
    <property type="component" value="Unassembled WGS sequence"/>
</dbReference>
<feature type="compositionally biased region" description="Basic and acidic residues" evidence="1">
    <location>
        <begin position="184"/>
        <end position="219"/>
    </location>
</feature>
<feature type="domain" description="PH" evidence="2">
    <location>
        <begin position="13"/>
        <end position="122"/>
    </location>
</feature>
<dbReference type="PANTHER" id="PTHR14383:SF1">
    <property type="entry name" value="PLECKSTRIN HOMOLOGY DOMAIN-CONTAINING FAMILY D MEMBER 1"/>
    <property type="match status" value="1"/>
</dbReference>
<dbReference type="KEGG" id="sre:PTSG_04269"/>
<dbReference type="CDD" id="cd13281">
    <property type="entry name" value="PH_PLEKHD1"/>
    <property type="match status" value="1"/>
</dbReference>
<dbReference type="PANTHER" id="PTHR14383">
    <property type="entry name" value="SWAP-70 RECOMBINASE"/>
    <property type="match status" value="1"/>
</dbReference>
<dbReference type="PROSITE" id="PS50921">
    <property type="entry name" value="ANTAR"/>
    <property type="match status" value="1"/>
</dbReference>
<name>F2U732_SALR5</name>
<reference evidence="4" key="1">
    <citation type="submission" date="2009-08" db="EMBL/GenBank/DDBJ databases">
        <title>Annotation of Salpingoeca rosetta.</title>
        <authorList>
            <consortium name="The Broad Institute Genome Sequencing Platform"/>
            <person name="Russ C."/>
            <person name="Cuomo C."/>
            <person name="Burger G."/>
            <person name="Gray M.W."/>
            <person name="Holland P.W.H."/>
            <person name="King N."/>
            <person name="Lang F.B.F."/>
            <person name="Roger A.J."/>
            <person name="Ruiz-Trillo I."/>
            <person name="Young S.K."/>
            <person name="Zeng Q."/>
            <person name="Gargeya S."/>
            <person name="Alvarado L."/>
            <person name="Berlin A."/>
            <person name="Chapman S.B."/>
            <person name="Chen Z."/>
            <person name="Freedman E."/>
            <person name="Gellesch M."/>
            <person name="Goldberg J."/>
            <person name="Griggs A."/>
            <person name="Gujja S."/>
            <person name="Heilman E."/>
            <person name="Heiman D."/>
            <person name="Howarth C."/>
            <person name="Mehta T."/>
            <person name="Neiman D."/>
            <person name="Pearson M."/>
            <person name="Roberts A."/>
            <person name="Saif S."/>
            <person name="Shea T."/>
            <person name="Shenoy N."/>
            <person name="Sisk P."/>
            <person name="Stolte C."/>
            <person name="Sykes S."/>
            <person name="White J."/>
            <person name="Yandava C."/>
            <person name="Haas B."/>
            <person name="Nusbaum C."/>
            <person name="Birren B."/>
        </authorList>
    </citation>
    <scope>NUCLEOTIDE SEQUENCE [LARGE SCALE GENOMIC DNA]</scope>
    <source>
        <strain evidence="4">ATCC 50818</strain>
    </source>
</reference>
<evidence type="ECO:0000259" key="2">
    <source>
        <dbReference type="PROSITE" id="PS50003"/>
    </source>
</evidence>
<feature type="region of interest" description="Disordered" evidence="1">
    <location>
        <begin position="354"/>
        <end position="412"/>
    </location>
</feature>
<dbReference type="SUPFAM" id="SSF50729">
    <property type="entry name" value="PH domain-like"/>
    <property type="match status" value="1"/>
</dbReference>
<dbReference type="Gene3D" id="2.30.29.30">
    <property type="entry name" value="Pleckstrin-homology domain (PH domain)/Phosphotyrosine-binding domain (PTB)"/>
    <property type="match status" value="1"/>
</dbReference>
<evidence type="ECO:0008006" key="6">
    <source>
        <dbReference type="Google" id="ProtNLM"/>
    </source>
</evidence>
<dbReference type="AlphaFoldDB" id="F2U732"/>
<dbReference type="EMBL" id="GL832963">
    <property type="protein sequence ID" value="EGD83664.1"/>
    <property type="molecule type" value="Genomic_DNA"/>
</dbReference>